<comment type="caution">
    <text evidence="1">The sequence shown here is derived from an EMBL/GenBank/DDBJ whole genome shotgun (WGS) entry which is preliminary data.</text>
</comment>
<proteinExistence type="predicted"/>
<evidence type="ECO:0000313" key="1">
    <source>
        <dbReference type="EMBL" id="CAI2370002.1"/>
    </source>
</evidence>
<dbReference type="SUPFAM" id="SSF52047">
    <property type="entry name" value="RNI-like"/>
    <property type="match status" value="1"/>
</dbReference>
<protein>
    <submittedName>
        <fullName evidence="1">Uncharacterized protein</fullName>
    </submittedName>
</protein>
<reference evidence="1" key="1">
    <citation type="submission" date="2023-07" db="EMBL/GenBank/DDBJ databases">
        <authorList>
            <consortium name="AG Swart"/>
            <person name="Singh M."/>
            <person name="Singh A."/>
            <person name="Seah K."/>
            <person name="Emmerich C."/>
        </authorList>
    </citation>
    <scope>NUCLEOTIDE SEQUENCE</scope>
    <source>
        <strain evidence="1">DP1</strain>
    </source>
</reference>
<dbReference type="Proteomes" id="UP001295684">
    <property type="component" value="Unassembled WGS sequence"/>
</dbReference>
<evidence type="ECO:0000313" key="2">
    <source>
        <dbReference type="Proteomes" id="UP001295684"/>
    </source>
</evidence>
<sequence>MYLGWIIWCRLKWDYLDIIMEQNMKCNVEECGNAPKYHHTYFKINICEDHCQPQHKQHCIKLGNIDEITQTLEVVRLCIKSLTISMELSNNSTLEPLISLLTSKAAKISSKIPFIPQNPSLILPLSISAKSLLTRLKSTPEFQSFCTETHISLLQSYLANTSSPPTEAQLPQLGQLRDVQQQLSEMKQRVISTVGIATMASFRKTYWCLTNKQASKNNEVLVNCECEEDVEFMRCIGENVLPRCSILSIDKIKNQTQFVRDCLAKSTPTRLTLLELNLSGPMIQAEEICEAIMHASPFITNGLCLYEMKIDKDQLENILKVTCKNQKSLSFKYCKIEVDQPLNLEDCMDSSRLEELDLGYCGLPEYCDWQNYPKRFSHLIQGLSQLMHFRHPFKKIYLERCGISLYEVREILYQHGFINVEIHNHSV</sequence>
<name>A0AAD1XFK8_EUPCR</name>
<organism evidence="1 2">
    <name type="scientific">Euplotes crassus</name>
    <dbReference type="NCBI Taxonomy" id="5936"/>
    <lineage>
        <taxon>Eukaryota</taxon>
        <taxon>Sar</taxon>
        <taxon>Alveolata</taxon>
        <taxon>Ciliophora</taxon>
        <taxon>Intramacronucleata</taxon>
        <taxon>Spirotrichea</taxon>
        <taxon>Hypotrichia</taxon>
        <taxon>Euplotida</taxon>
        <taxon>Euplotidae</taxon>
        <taxon>Moneuplotes</taxon>
    </lineage>
</organism>
<gene>
    <name evidence="1" type="ORF">ECRASSUSDP1_LOCUS11309</name>
</gene>
<dbReference type="AlphaFoldDB" id="A0AAD1XFK8"/>
<dbReference type="EMBL" id="CAMPGE010011161">
    <property type="protein sequence ID" value="CAI2370002.1"/>
    <property type="molecule type" value="Genomic_DNA"/>
</dbReference>
<accession>A0AAD1XFK8</accession>
<keyword evidence="2" id="KW-1185">Reference proteome</keyword>